<dbReference type="EMBL" id="AJVK01037260">
    <property type="status" value="NOT_ANNOTATED_CDS"/>
    <property type="molecule type" value="Genomic_DNA"/>
</dbReference>
<name>A0A1B0DMJ0_PHLPP</name>
<keyword evidence="3" id="KW-0862">Zinc</keyword>
<organism evidence="6 7">
    <name type="scientific">Phlebotomus papatasi</name>
    <name type="common">Sandfly</name>
    <dbReference type="NCBI Taxonomy" id="29031"/>
    <lineage>
        <taxon>Eukaryota</taxon>
        <taxon>Metazoa</taxon>
        <taxon>Ecdysozoa</taxon>
        <taxon>Arthropoda</taxon>
        <taxon>Hexapoda</taxon>
        <taxon>Insecta</taxon>
        <taxon>Pterygota</taxon>
        <taxon>Neoptera</taxon>
        <taxon>Endopterygota</taxon>
        <taxon>Diptera</taxon>
        <taxon>Nematocera</taxon>
        <taxon>Psychodoidea</taxon>
        <taxon>Psychodidae</taxon>
        <taxon>Phlebotomus</taxon>
        <taxon>Phlebotomus</taxon>
    </lineage>
</organism>
<feature type="domain" description="FLYWCH-type" evidence="4">
    <location>
        <begin position="18"/>
        <end position="78"/>
    </location>
</feature>
<evidence type="ECO:0000313" key="7">
    <source>
        <dbReference type="Proteomes" id="UP000092462"/>
    </source>
</evidence>
<evidence type="ECO:0000259" key="4">
    <source>
        <dbReference type="Pfam" id="PF04500"/>
    </source>
</evidence>
<evidence type="ECO:0000256" key="3">
    <source>
        <dbReference type="ARBA" id="ARBA00022833"/>
    </source>
</evidence>
<dbReference type="AlphaFoldDB" id="A0A1B0DMJ0"/>
<protein>
    <recommendedName>
        <fullName evidence="8">MULE transposase domain-containing protein</fullName>
    </recommendedName>
</protein>
<keyword evidence="7" id="KW-1185">Reference proteome</keyword>
<reference evidence="6" key="1">
    <citation type="submission" date="2022-08" db="UniProtKB">
        <authorList>
            <consortium name="EnsemblMetazoa"/>
        </authorList>
    </citation>
    <scope>IDENTIFICATION</scope>
    <source>
        <strain evidence="6">Israel</strain>
    </source>
</reference>
<dbReference type="GO" id="GO:0008270">
    <property type="term" value="F:zinc ion binding"/>
    <property type="evidence" value="ECO:0007669"/>
    <property type="project" value="UniProtKB-KW"/>
</dbReference>
<keyword evidence="2" id="KW-0863">Zinc-finger</keyword>
<proteinExistence type="predicted"/>
<dbReference type="Proteomes" id="UP000092462">
    <property type="component" value="Unassembled WGS sequence"/>
</dbReference>
<sequence length="257" mass="29461">MANNDEQEDIVEYCESVLSQKGRIKINVRGYLMVKEKCVQDIVYWCCEKKKSFDCKGRASTTMCDGRYRLLRSAEHNHAPVASEAPLANLRQVGELHSVPLVYVLMTSKKEELYKMMLQELSDFAAENHIELCPEVIITDLELAAINASKHEFPTTTNKACNFHLGQCIWKKIQSLGYASRYGTDEDFSLKLRHLLALAFLPSNEIPDAFDLLKSLLIPDASELLEWFEQNYIHGRIKRTARNKTQTRTIPLFPPTF</sequence>
<dbReference type="EnsemblMetazoa" id="PPAI009582-RA">
    <property type="protein sequence ID" value="PPAI009582-PA"/>
    <property type="gene ID" value="PPAI009582"/>
</dbReference>
<dbReference type="Gene3D" id="2.20.25.240">
    <property type="match status" value="1"/>
</dbReference>
<evidence type="ECO:0008006" key="8">
    <source>
        <dbReference type="Google" id="ProtNLM"/>
    </source>
</evidence>
<evidence type="ECO:0000259" key="5">
    <source>
        <dbReference type="Pfam" id="PF10551"/>
    </source>
</evidence>
<evidence type="ECO:0000313" key="6">
    <source>
        <dbReference type="EnsemblMetazoa" id="PPAI009582-PA"/>
    </source>
</evidence>
<keyword evidence="1" id="KW-0479">Metal-binding</keyword>
<feature type="domain" description="MULE transposase" evidence="5">
    <location>
        <begin position="97"/>
        <end position="165"/>
    </location>
</feature>
<accession>A0A1B0DMJ0</accession>
<evidence type="ECO:0000256" key="2">
    <source>
        <dbReference type="ARBA" id="ARBA00022771"/>
    </source>
</evidence>
<dbReference type="Pfam" id="PF10551">
    <property type="entry name" value="MULE"/>
    <property type="match status" value="1"/>
</dbReference>
<evidence type="ECO:0000256" key="1">
    <source>
        <dbReference type="ARBA" id="ARBA00022723"/>
    </source>
</evidence>
<dbReference type="InterPro" id="IPR018289">
    <property type="entry name" value="MULE_transposase_dom"/>
</dbReference>
<dbReference type="Pfam" id="PF04500">
    <property type="entry name" value="FLYWCH"/>
    <property type="match status" value="1"/>
</dbReference>
<dbReference type="InterPro" id="IPR007588">
    <property type="entry name" value="Znf_FLYWCH"/>
</dbReference>
<dbReference type="VEuPathDB" id="VectorBase:PPAI009582"/>